<evidence type="ECO:0000313" key="1">
    <source>
        <dbReference type="EMBL" id="GFH45166.1"/>
    </source>
</evidence>
<protein>
    <submittedName>
        <fullName evidence="1">Uncharacterized protein</fullName>
    </submittedName>
</protein>
<organism evidence="1 2">
    <name type="scientific">Chaetoceros tenuissimus</name>
    <dbReference type="NCBI Taxonomy" id="426638"/>
    <lineage>
        <taxon>Eukaryota</taxon>
        <taxon>Sar</taxon>
        <taxon>Stramenopiles</taxon>
        <taxon>Ochrophyta</taxon>
        <taxon>Bacillariophyta</taxon>
        <taxon>Coscinodiscophyceae</taxon>
        <taxon>Chaetocerotophycidae</taxon>
        <taxon>Chaetocerotales</taxon>
        <taxon>Chaetocerotaceae</taxon>
        <taxon>Chaetoceros</taxon>
    </lineage>
</organism>
<dbReference type="EMBL" id="BLLK01000020">
    <property type="protein sequence ID" value="GFH45166.1"/>
    <property type="molecule type" value="Genomic_DNA"/>
</dbReference>
<proteinExistence type="predicted"/>
<dbReference type="Proteomes" id="UP001054902">
    <property type="component" value="Unassembled WGS sequence"/>
</dbReference>
<comment type="caution">
    <text evidence="1">The sequence shown here is derived from an EMBL/GenBank/DDBJ whole genome shotgun (WGS) entry which is preliminary data.</text>
</comment>
<sequence length="91" mass="9885">MQFNSQISIIEQFRMNKQRQPLHHEVTKWSKLSAAVDPVAARIAVPPTANCPDAGILDPYVNSIGTPTIDAAAEVIDILFRRSASEANGPS</sequence>
<gene>
    <name evidence="1" type="ORF">CTEN210_01639</name>
</gene>
<name>A0AAD3GZX8_9STRA</name>
<reference evidence="1 2" key="1">
    <citation type="journal article" date="2021" name="Sci. Rep.">
        <title>The genome of the diatom Chaetoceros tenuissimus carries an ancient integrated fragment of an extant virus.</title>
        <authorList>
            <person name="Hongo Y."/>
            <person name="Kimura K."/>
            <person name="Takaki Y."/>
            <person name="Yoshida Y."/>
            <person name="Baba S."/>
            <person name="Kobayashi G."/>
            <person name="Nagasaki K."/>
            <person name="Hano T."/>
            <person name="Tomaru Y."/>
        </authorList>
    </citation>
    <scope>NUCLEOTIDE SEQUENCE [LARGE SCALE GENOMIC DNA]</scope>
    <source>
        <strain evidence="1 2">NIES-3715</strain>
    </source>
</reference>
<evidence type="ECO:0000313" key="2">
    <source>
        <dbReference type="Proteomes" id="UP001054902"/>
    </source>
</evidence>
<accession>A0AAD3GZX8</accession>
<dbReference type="AlphaFoldDB" id="A0AAD3GZX8"/>
<keyword evidence="2" id="KW-1185">Reference proteome</keyword>